<dbReference type="PANTHER" id="PTHR13789">
    <property type="entry name" value="MONOOXYGENASE"/>
    <property type="match status" value="1"/>
</dbReference>
<dbReference type="PRINTS" id="PR00420">
    <property type="entry name" value="RNGMNOXGNASE"/>
</dbReference>
<dbReference type="RefSeq" id="WP_344338261.1">
    <property type="nucleotide sequence ID" value="NZ_BAAAPZ010000018.1"/>
</dbReference>
<dbReference type="InterPro" id="IPR002938">
    <property type="entry name" value="FAD-bd"/>
</dbReference>
<dbReference type="SUPFAM" id="SSF51905">
    <property type="entry name" value="FAD/NAD(P)-binding domain"/>
    <property type="match status" value="1"/>
</dbReference>
<name>A0ABN2X560_9MICO</name>
<evidence type="ECO:0000256" key="2">
    <source>
        <dbReference type="ARBA" id="ARBA00023033"/>
    </source>
</evidence>
<reference evidence="4 5" key="1">
    <citation type="journal article" date="2019" name="Int. J. Syst. Evol. Microbiol.">
        <title>The Global Catalogue of Microorganisms (GCM) 10K type strain sequencing project: providing services to taxonomists for standard genome sequencing and annotation.</title>
        <authorList>
            <consortium name="The Broad Institute Genomics Platform"/>
            <consortium name="The Broad Institute Genome Sequencing Center for Infectious Disease"/>
            <person name="Wu L."/>
            <person name="Ma J."/>
        </authorList>
    </citation>
    <scope>NUCLEOTIDE SEQUENCE [LARGE SCALE GENOMIC DNA]</scope>
    <source>
        <strain evidence="4 5">JCM 15900</strain>
    </source>
</reference>
<evidence type="ECO:0000313" key="4">
    <source>
        <dbReference type="EMBL" id="GAA2105279.1"/>
    </source>
</evidence>
<proteinExistence type="predicted"/>
<dbReference type="PANTHER" id="PTHR13789:SF309">
    <property type="entry name" value="PUTATIVE (AFU_ORTHOLOGUE AFUA_6G14510)-RELATED"/>
    <property type="match status" value="1"/>
</dbReference>
<dbReference type="Gene3D" id="3.50.50.60">
    <property type="entry name" value="FAD/NAD(P)-binding domain"/>
    <property type="match status" value="1"/>
</dbReference>
<keyword evidence="5" id="KW-1185">Reference proteome</keyword>
<protein>
    <submittedName>
        <fullName evidence="4">FAD-dependent oxidoreductase</fullName>
    </submittedName>
</protein>
<gene>
    <name evidence="4" type="ORF">GCM10009823_30610</name>
</gene>
<sequence>MTTVHIVGAGIAGLALASQLPARWDVHLHEAAWQEPTVPTLFALQAGGRRALERLGLLEEFRRRCVTVTGGMLADGQGRPLVRMSGVEITLLPRPELRDLLRSVLPHSVQVHRHSVHSVTGLHADLVVGADGVHSTVRRDFWGPASAARRLGATVIRGVIDADPVEGRFQEVWRPDGIFGITPRPGGGVNWFSTVPAQRFDSRAHALRHLRERWEGHAEDPQRVLAHATEAQTLVNDVWVSRWPRRLVRSVPLRGAERHAVLLGDAAHAMAPNLGRGANEALIDAVALARFLREDGSLPRSLRRYETARMLSPQVMRVGSTLMHRLSATRRDRLRNALLSAVPARG</sequence>
<keyword evidence="2" id="KW-0503">Monooxygenase</keyword>
<dbReference type="InterPro" id="IPR036188">
    <property type="entry name" value="FAD/NAD-bd_sf"/>
</dbReference>
<dbReference type="InterPro" id="IPR050493">
    <property type="entry name" value="FAD-dep_Monooxygenase_BioMet"/>
</dbReference>
<dbReference type="EMBL" id="BAAAPZ010000018">
    <property type="protein sequence ID" value="GAA2105279.1"/>
    <property type="molecule type" value="Genomic_DNA"/>
</dbReference>
<evidence type="ECO:0000259" key="3">
    <source>
        <dbReference type="Pfam" id="PF01494"/>
    </source>
</evidence>
<dbReference type="Pfam" id="PF01494">
    <property type="entry name" value="FAD_binding_3"/>
    <property type="match status" value="1"/>
</dbReference>
<feature type="domain" description="FAD-binding" evidence="3">
    <location>
        <begin position="120"/>
        <end position="294"/>
    </location>
</feature>
<evidence type="ECO:0000256" key="1">
    <source>
        <dbReference type="ARBA" id="ARBA00023002"/>
    </source>
</evidence>
<keyword evidence="1" id="KW-0560">Oxidoreductase</keyword>
<organism evidence="4 5">
    <name type="scientific">Brevibacterium salitolerans</name>
    <dbReference type="NCBI Taxonomy" id="1403566"/>
    <lineage>
        <taxon>Bacteria</taxon>
        <taxon>Bacillati</taxon>
        <taxon>Actinomycetota</taxon>
        <taxon>Actinomycetes</taxon>
        <taxon>Micrococcales</taxon>
        <taxon>Brevibacteriaceae</taxon>
        <taxon>Brevibacterium</taxon>
    </lineage>
</organism>
<dbReference type="Proteomes" id="UP001500984">
    <property type="component" value="Unassembled WGS sequence"/>
</dbReference>
<accession>A0ABN2X560</accession>
<comment type="caution">
    <text evidence="4">The sequence shown here is derived from an EMBL/GenBank/DDBJ whole genome shotgun (WGS) entry which is preliminary data.</text>
</comment>
<evidence type="ECO:0000313" key="5">
    <source>
        <dbReference type="Proteomes" id="UP001500984"/>
    </source>
</evidence>